<proteinExistence type="predicted"/>
<accession>A0ABX7NKM5</accession>
<evidence type="ECO:0008006" key="3">
    <source>
        <dbReference type="Google" id="ProtNLM"/>
    </source>
</evidence>
<gene>
    <name evidence="1" type="ORF">JY651_28690</name>
</gene>
<protein>
    <recommendedName>
        <fullName evidence="3">RiboL-PSP-HEPN domain-containing protein</fullName>
    </recommendedName>
</protein>
<evidence type="ECO:0000313" key="2">
    <source>
        <dbReference type="Proteomes" id="UP000662747"/>
    </source>
</evidence>
<dbReference type="EMBL" id="CP071090">
    <property type="protein sequence ID" value="QSQ19310.1"/>
    <property type="molecule type" value="Genomic_DNA"/>
</dbReference>
<sequence length="171" mass="18745">MIARIAGRESEFYRSYARGASEAWSHREQASVEATLGVLLALRRAVESGWLTSLEERLRANVHNDFMLQAEQLLDAGYHVAAMVLIGGVLEDHLRVLCNARGISWTGNGSINTYNGALYRAGLYPVHTMNRVQGVGQLRNQAAHGQGASIVAAAVVDERNYVARFMGEYPA</sequence>
<keyword evidence="2" id="KW-1185">Reference proteome</keyword>
<dbReference type="RefSeq" id="WP_206720897.1">
    <property type="nucleotide sequence ID" value="NZ_CP071090.1"/>
</dbReference>
<dbReference type="Proteomes" id="UP000662747">
    <property type="component" value="Chromosome"/>
</dbReference>
<evidence type="ECO:0000313" key="1">
    <source>
        <dbReference type="EMBL" id="QSQ19310.1"/>
    </source>
</evidence>
<name>A0ABX7NKM5_9BACT</name>
<organism evidence="1 2">
    <name type="scientific">Pyxidicoccus parkwayensis</name>
    <dbReference type="NCBI Taxonomy" id="2813578"/>
    <lineage>
        <taxon>Bacteria</taxon>
        <taxon>Pseudomonadati</taxon>
        <taxon>Myxococcota</taxon>
        <taxon>Myxococcia</taxon>
        <taxon>Myxococcales</taxon>
        <taxon>Cystobacterineae</taxon>
        <taxon>Myxococcaceae</taxon>
        <taxon>Pyxidicoccus</taxon>
    </lineage>
</organism>
<reference evidence="1 2" key="1">
    <citation type="submission" date="2021-02" db="EMBL/GenBank/DDBJ databases">
        <title>De Novo genome assembly of isolated myxobacteria.</title>
        <authorList>
            <person name="Stevens D.C."/>
        </authorList>
    </citation>
    <scope>NUCLEOTIDE SEQUENCE [LARGE SCALE GENOMIC DNA]</scope>
    <source>
        <strain evidence="2">SCPEA02</strain>
    </source>
</reference>